<evidence type="ECO:0000313" key="2">
    <source>
        <dbReference type="EMBL" id="CAG9276649.1"/>
    </source>
</evidence>
<feature type="transmembrane region" description="Helical" evidence="1">
    <location>
        <begin position="18"/>
        <end position="39"/>
    </location>
</feature>
<dbReference type="Proteomes" id="UP000836788">
    <property type="component" value="Chromosome 1"/>
</dbReference>
<accession>A0A8J9RYX6</accession>
<organism evidence="2">
    <name type="scientific">Phaeodactylum tricornutum</name>
    <name type="common">Diatom</name>
    <dbReference type="NCBI Taxonomy" id="2850"/>
    <lineage>
        <taxon>Eukaryota</taxon>
        <taxon>Sar</taxon>
        <taxon>Stramenopiles</taxon>
        <taxon>Ochrophyta</taxon>
        <taxon>Bacillariophyta</taxon>
        <taxon>Bacillariophyceae</taxon>
        <taxon>Bacillariophycidae</taxon>
        <taxon>Naviculales</taxon>
        <taxon>Phaeodactylaceae</taxon>
        <taxon>Phaeodactylum</taxon>
    </lineage>
</organism>
<sequence>MTPPRSNRSRKKETRRKAFLHTVVAIATVGIVLSTLILVCITNRATEGASTPTRLRHDMLNIQLSRQNVVYPNASATHFGYKISPRMQFDVRVISNRVEAISAQGETQRIPTLQSPVGGAFVHLGKTGGSALSSLLRNGCHSWSPHPCRNVTDETMASRLITSYYHVPDFGLLRQSNHDFYFITLRDPFDRVISAFVFEHIINRRARGEPVENPVLRDKLERAYQCFPSLEAYVGFLKGDSLDFSYPYHQAVIVDKSCKNLARAALHGKVRPFNHFFFNYRRIFSFLPKPESQIFLVTRQENLWEDWERANVLLGQEEPVIIPADLDFRAVRNTTTLTLPVTRGLSADGRQTLCTALEHENYVFFWFLRRARNIQSEHLQQSIEKAKVNCPKLPYTNFV</sequence>
<proteinExistence type="predicted"/>
<keyword evidence="1" id="KW-1133">Transmembrane helix</keyword>
<gene>
    <name evidence="2" type="ORF">PTTT1_LOCUS1375</name>
</gene>
<protein>
    <submittedName>
        <fullName evidence="2">Uncharacterized protein</fullName>
    </submittedName>
</protein>
<dbReference type="Gene3D" id="3.40.50.300">
    <property type="entry name" value="P-loop containing nucleotide triphosphate hydrolases"/>
    <property type="match status" value="1"/>
</dbReference>
<dbReference type="InterPro" id="IPR027417">
    <property type="entry name" value="P-loop_NTPase"/>
</dbReference>
<evidence type="ECO:0000256" key="1">
    <source>
        <dbReference type="SAM" id="Phobius"/>
    </source>
</evidence>
<name>A0A8J9RYX6_PHATR</name>
<dbReference type="AlphaFoldDB" id="A0A8J9RYX6"/>
<dbReference type="EMBL" id="OU594942">
    <property type="protein sequence ID" value="CAG9276649.1"/>
    <property type="molecule type" value="Genomic_DNA"/>
</dbReference>
<keyword evidence="1" id="KW-0472">Membrane</keyword>
<keyword evidence="1" id="KW-0812">Transmembrane</keyword>
<reference evidence="2" key="1">
    <citation type="submission" date="2022-02" db="EMBL/GenBank/DDBJ databases">
        <authorList>
            <person name="Giguere J D."/>
        </authorList>
    </citation>
    <scope>NUCLEOTIDE SEQUENCE</scope>
    <source>
        <strain evidence="2">CCAP 1055/1</strain>
    </source>
</reference>